<reference evidence="1" key="1">
    <citation type="submission" date="2021-07" db="EMBL/GenBank/DDBJ databases">
        <title>Genome Resource of American Ginseng Black Spot Pathogen Alternaria panax.</title>
        <authorList>
            <person name="Qiu C."/>
            <person name="Wang W."/>
            <person name="Liu Z."/>
        </authorList>
    </citation>
    <scope>NUCLEOTIDE SEQUENCE</scope>
    <source>
        <strain evidence="1">BNCC115425</strain>
    </source>
</reference>
<organism evidence="1 2">
    <name type="scientific">Alternaria panax</name>
    <dbReference type="NCBI Taxonomy" id="48097"/>
    <lineage>
        <taxon>Eukaryota</taxon>
        <taxon>Fungi</taxon>
        <taxon>Dikarya</taxon>
        <taxon>Ascomycota</taxon>
        <taxon>Pezizomycotina</taxon>
        <taxon>Dothideomycetes</taxon>
        <taxon>Pleosporomycetidae</taxon>
        <taxon>Pleosporales</taxon>
        <taxon>Pleosporineae</taxon>
        <taxon>Pleosporaceae</taxon>
        <taxon>Alternaria</taxon>
        <taxon>Alternaria sect. Panax</taxon>
    </lineage>
</organism>
<gene>
    <name evidence="1" type="ORF">G6011_03421</name>
</gene>
<proteinExistence type="predicted"/>
<dbReference type="Proteomes" id="UP001199106">
    <property type="component" value="Unassembled WGS sequence"/>
</dbReference>
<dbReference type="AlphaFoldDB" id="A0AAD4NR17"/>
<protein>
    <submittedName>
        <fullName evidence="1">Uncharacterized protein</fullName>
    </submittedName>
</protein>
<evidence type="ECO:0000313" key="1">
    <source>
        <dbReference type="EMBL" id="KAG9193386.1"/>
    </source>
</evidence>
<keyword evidence="2" id="KW-1185">Reference proteome</keyword>
<name>A0AAD4NR17_9PLEO</name>
<evidence type="ECO:0000313" key="2">
    <source>
        <dbReference type="Proteomes" id="UP001199106"/>
    </source>
</evidence>
<sequence length="134" mass="14975">MTYDGGENIRLHHTHGVNAVEREEYNTVHGYFSQVTNPHAGVLIADSNLSPSHAAAFNDTEEEQDSDLPLLRHWSDVAFLQYLSSFSSPFVQPVSLKYVFRIQIQNSGTFLVVNKISRCTVTAPMIFGPVSHLI</sequence>
<dbReference type="EMBL" id="JAANER010000002">
    <property type="protein sequence ID" value="KAG9193386.1"/>
    <property type="molecule type" value="Genomic_DNA"/>
</dbReference>
<comment type="caution">
    <text evidence="1">The sequence shown here is derived from an EMBL/GenBank/DDBJ whole genome shotgun (WGS) entry which is preliminary data.</text>
</comment>
<accession>A0AAD4NR17</accession>